<organism evidence="1 2">
    <name type="scientific">Shewanella pneumatophori</name>
    <dbReference type="NCBI Taxonomy" id="314092"/>
    <lineage>
        <taxon>Bacteria</taxon>
        <taxon>Pseudomonadati</taxon>
        <taxon>Pseudomonadota</taxon>
        <taxon>Gammaproteobacteria</taxon>
        <taxon>Alteromonadales</taxon>
        <taxon>Shewanellaceae</taxon>
        <taxon>Shewanella</taxon>
    </lineage>
</organism>
<sequence length="79" mass="9541">YMDTSLNSSDIIEQQWVKLHTYIRPVYEKVLFSGPNEYRAFVAYRPYGFICSRVLSQHWQRPVLPVTSLHLSHRWVCYY</sequence>
<keyword evidence="2" id="KW-1185">Reference proteome</keyword>
<evidence type="ECO:0000313" key="2">
    <source>
        <dbReference type="Proteomes" id="UP001139293"/>
    </source>
</evidence>
<proteinExistence type="predicted"/>
<gene>
    <name evidence="1" type="ORF">L2740_21390</name>
</gene>
<evidence type="ECO:0000313" key="1">
    <source>
        <dbReference type="EMBL" id="MCL1141079.1"/>
    </source>
</evidence>
<dbReference type="Proteomes" id="UP001139293">
    <property type="component" value="Unassembled WGS sequence"/>
</dbReference>
<feature type="non-terminal residue" evidence="1">
    <location>
        <position position="1"/>
    </location>
</feature>
<dbReference type="EMBL" id="JAKILB010000038">
    <property type="protein sequence ID" value="MCL1141079.1"/>
    <property type="molecule type" value="Genomic_DNA"/>
</dbReference>
<accession>A0A9X2CJZ9</accession>
<comment type="caution">
    <text evidence="1">The sequence shown here is derived from an EMBL/GenBank/DDBJ whole genome shotgun (WGS) entry which is preliminary data.</text>
</comment>
<dbReference type="AlphaFoldDB" id="A0A9X2CJZ9"/>
<name>A0A9X2CJZ9_9GAMM</name>
<reference evidence="1" key="1">
    <citation type="submission" date="2022-01" db="EMBL/GenBank/DDBJ databases">
        <title>Whole genome-based taxonomy of the Shewanellaceae.</title>
        <authorList>
            <person name="Martin-Rodriguez A.J."/>
        </authorList>
    </citation>
    <scope>NUCLEOTIDE SEQUENCE</scope>
    <source>
        <strain evidence="1">KCTC 23973</strain>
    </source>
</reference>
<dbReference type="RefSeq" id="WP_248952003.1">
    <property type="nucleotide sequence ID" value="NZ_JAKILB010000038.1"/>
</dbReference>
<protein>
    <submittedName>
        <fullName evidence="1">Uncharacterized protein</fullName>
    </submittedName>
</protein>